<gene>
    <name evidence="2" type="ORF">PLBR_LOCUS7261</name>
</gene>
<evidence type="ECO:0008006" key="4">
    <source>
        <dbReference type="Google" id="ProtNLM"/>
    </source>
</evidence>
<dbReference type="Proteomes" id="UP000290189">
    <property type="component" value="Unassembled WGS sequence"/>
</dbReference>
<dbReference type="EMBL" id="OVEO01000013">
    <property type="protein sequence ID" value="SPR00046.1"/>
    <property type="molecule type" value="Genomic_DNA"/>
</dbReference>
<dbReference type="InterPro" id="IPR039298">
    <property type="entry name" value="ACOT13"/>
</dbReference>
<dbReference type="SUPFAM" id="SSF54637">
    <property type="entry name" value="Thioesterase/thiol ester dehydrase-isomerase"/>
    <property type="match status" value="1"/>
</dbReference>
<dbReference type="CDD" id="cd03443">
    <property type="entry name" value="PaaI_thioesterase"/>
    <property type="match status" value="1"/>
</dbReference>
<evidence type="ECO:0000313" key="3">
    <source>
        <dbReference type="Proteomes" id="UP000290189"/>
    </source>
</evidence>
<evidence type="ECO:0000256" key="1">
    <source>
        <dbReference type="ARBA" id="ARBA00022801"/>
    </source>
</evidence>
<evidence type="ECO:0000313" key="2">
    <source>
        <dbReference type="EMBL" id="SPR00046.1"/>
    </source>
</evidence>
<dbReference type="InterPro" id="IPR029069">
    <property type="entry name" value="HotDog_dom_sf"/>
</dbReference>
<dbReference type="PANTHER" id="PTHR21660">
    <property type="entry name" value="THIOESTERASE SUPERFAMILY MEMBER-RELATED"/>
    <property type="match status" value="1"/>
</dbReference>
<dbReference type="Gene3D" id="3.10.129.10">
    <property type="entry name" value="Hotdog Thioesterase"/>
    <property type="match status" value="1"/>
</dbReference>
<accession>A0A3P3YIM4</accession>
<organism evidence="2 3">
    <name type="scientific">Plasmodiophora brassicae</name>
    <name type="common">Clubroot disease agent</name>
    <dbReference type="NCBI Taxonomy" id="37360"/>
    <lineage>
        <taxon>Eukaryota</taxon>
        <taxon>Sar</taxon>
        <taxon>Rhizaria</taxon>
        <taxon>Endomyxa</taxon>
        <taxon>Phytomyxea</taxon>
        <taxon>Plasmodiophorida</taxon>
        <taxon>Plasmodiophoridae</taxon>
        <taxon>Plasmodiophora</taxon>
    </lineage>
</organism>
<sequence length="201" mass="21139">MGHLLVPRAASARRSHRGALFDERAASVSASQSADGQRCAVSDGDFIMESLSRMVNGRRFAPTLLGALKFTDVDRKQGRIGAQITINEAMTNAMGKMDGAAMESLVDIASTAAIVLKAERAASDAAGVSIALNTTLLKPASVNEKIRVRATCLQRTPRIAFSSVLVETMDGATIARGTHTKLFAAADSSGKLPDVPLISKL</sequence>
<proteinExistence type="predicted"/>
<keyword evidence="2" id="KW-0496">Mitochondrion</keyword>
<reference evidence="2 3" key="1">
    <citation type="submission" date="2018-03" db="EMBL/GenBank/DDBJ databases">
        <authorList>
            <person name="Fogelqvist J."/>
        </authorList>
    </citation>
    <scope>NUCLEOTIDE SEQUENCE [LARGE SCALE GENOMIC DNA]</scope>
</reference>
<dbReference type="PANTHER" id="PTHR21660:SF1">
    <property type="entry name" value="ACYL-COENZYME A THIOESTERASE 13"/>
    <property type="match status" value="1"/>
</dbReference>
<name>A0A3P3YIM4_PLABS</name>
<keyword evidence="1" id="KW-0378">Hydrolase</keyword>
<dbReference type="AlphaFoldDB" id="A0A3P3YIM4"/>
<geneLocation type="mitochondrion" evidence="2"/>
<dbReference type="GO" id="GO:0047617">
    <property type="term" value="F:fatty acyl-CoA hydrolase activity"/>
    <property type="evidence" value="ECO:0007669"/>
    <property type="project" value="InterPro"/>
</dbReference>
<protein>
    <recommendedName>
        <fullName evidence="4">Thioesterase domain-containing protein</fullName>
    </recommendedName>
</protein>